<feature type="transmembrane region" description="Helical" evidence="1">
    <location>
        <begin position="187"/>
        <end position="207"/>
    </location>
</feature>
<name>F4NXS6_BATDJ</name>
<gene>
    <name evidence="3" type="ORF">BATDEDRAFT_87296</name>
</gene>
<feature type="signal peptide" evidence="2">
    <location>
        <begin position="1"/>
        <end position="20"/>
    </location>
</feature>
<evidence type="ECO:0000313" key="3">
    <source>
        <dbReference type="EMBL" id="EGF81900.1"/>
    </source>
</evidence>
<dbReference type="EMBL" id="GL882881">
    <property type="protein sequence ID" value="EGF81900.1"/>
    <property type="molecule type" value="Genomic_DNA"/>
</dbReference>
<keyword evidence="1" id="KW-0812">Transmembrane</keyword>
<keyword evidence="4" id="KW-1185">Reference proteome</keyword>
<dbReference type="AlphaFoldDB" id="F4NXS6"/>
<organism evidence="3 4">
    <name type="scientific">Batrachochytrium dendrobatidis (strain JAM81 / FGSC 10211)</name>
    <name type="common">Frog chytrid fungus</name>
    <dbReference type="NCBI Taxonomy" id="684364"/>
    <lineage>
        <taxon>Eukaryota</taxon>
        <taxon>Fungi</taxon>
        <taxon>Fungi incertae sedis</taxon>
        <taxon>Chytridiomycota</taxon>
        <taxon>Chytridiomycota incertae sedis</taxon>
        <taxon>Chytridiomycetes</taxon>
        <taxon>Rhizophydiales</taxon>
        <taxon>Rhizophydiales incertae sedis</taxon>
        <taxon>Batrachochytrium</taxon>
    </lineage>
</organism>
<evidence type="ECO:0000256" key="2">
    <source>
        <dbReference type="SAM" id="SignalP"/>
    </source>
</evidence>
<sequence length="248" mass="27148">MTLLLLLLFSMLSTLLGVDAKIVWWQPDDTSPYLLRCYGFRIPAPVCVDNNFALNHIKAGEPLTLTVSRDDRATPASITVLLKEYQGSKVFEYPNLPLHLDASRPSFAVAVFTPASSISPGGYHIIIKSMTLPLNIWIDSPSANWTLSAPTLKQLEETRQKEAAQGQIGSTVTAGDQVKQAATSLPGIAVVSVVLIGAISALVWTFLGQIKNLIRKWTLNDSGKAGQYERFRTDEDDDIIEMNTTSEA</sequence>
<dbReference type="InParanoid" id="F4NXS6"/>
<dbReference type="RefSeq" id="XP_006677569.1">
    <property type="nucleotide sequence ID" value="XM_006677506.1"/>
</dbReference>
<keyword evidence="2" id="KW-0732">Signal</keyword>
<dbReference type="Proteomes" id="UP000007241">
    <property type="component" value="Unassembled WGS sequence"/>
</dbReference>
<reference evidence="3 4" key="1">
    <citation type="submission" date="2009-12" db="EMBL/GenBank/DDBJ databases">
        <title>The draft genome of Batrachochytrium dendrobatidis.</title>
        <authorList>
            <consortium name="US DOE Joint Genome Institute (JGI-PGF)"/>
            <person name="Kuo A."/>
            <person name="Salamov A."/>
            <person name="Schmutz J."/>
            <person name="Lucas S."/>
            <person name="Pitluck S."/>
            <person name="Rosenblum E."/>
            <person name="Stajich J."/>
            <person name="Eisen M."/>
            <person name="Grigoriev I.V."/>
        </authorList>
    </citation>
    <scope>NUCLEOTIDE SEQUENCE [LARGE SCALE GENOMIC DNA]</scope>
    <source>
        <strain evidence="4">JAM81 / FGSC 10211</strain>
    </source>
</reference>
<keyword evidence="1" id="KW-1133">Transmembrane helix</keyword>
<keyword evidence="1" id="KW-0472">Membrane</keyword>
<dbReference type="GeneID" id="18242753"/>
<proteinExistence type="predicted"/>
<evidence type="ECO:0000313" key="4">
    <source>
        <dbReference type="Proteomes" id="UP000007241"/>
    </source>
</evidence>
<dbReference type="OrthoDB" id="10462189at2759"/>
<protein>
    <submittedName>
        <fullName evidence="3">Uncharacterized protein</fullName>
    </submittedName>
</protein>
<dbReference type="HOGENOM" id="CLU_1119987_0_0_1"/>
<feature type="chain" id="PRO_5003314661" evidence="2">
    <location>
        <begin position="21"/>
        <end position="248"/>
    </location>
</feature>
<evidence type="ECO:0000256" key="1">
    <source>
        <dbReference type="SAM" id="Phobius"/>
    </source>
</evidence>
<accession>F4NXS6</accession>